<feature type="compositionally biased region" description="Low complexity" evidence="1">
    <location>
        <begin position="43"/>
        <end position="77"/>
    </location>
</feature>
<feature type="compositionally biased region" description="Pro residues" evidence="1">
    <location>
        <begin position="33"/>
        <end position="42"/>
    </location>
</feature>
<evidence type="ECO:0000313" key="3">
    <source>
        <dbReference type="Proteomes" id="UP000295678"/>
    </source>
</evidence>
<feature type="compositionally biased region" description="Acidic residues" evidence="1">
    <location>
        <begin position="102"/>
        <end position="115"/>
    </location>
</feature>
<name>A0A4R3MF16_9HYPH</name>
<reference evidence="2 3" key="1">
    <citation type="submission" date="2019-03" db="EMBL/GenBank/DDBJ databases">
        <title>Genomic Encyclopedia of Type Strains, Phase IV (KMG-IV): sequencing the most valuable type-strain genomes for metagenomic binning, comparative biology and taxonomic classification.</title>
        <authorList>
            <person name="Goeker M."/>
        </authorList>
    </citation>
    <scope>NUCLEOTIDE SEQUENCE [LARGE SCALE GENOMIC DNA]</scope>
    <source>
        <strain evidence="2 3">DSM 19345</strain>
    </source>
</reference>
<dbReference type="Proteomes" id="UP000295678">
    <property type="component" value="Unassembled WGS sequence"/>
</dbReference>
<sequence length="279" mass="29918">MSKPNPAPEPTMEEILASIRRIISDGDEMAASAPPPPPPPPAAQRSAPPSATQRSAAPMPVRPAVVPEPVAGSAADTAADDADIFDLTDAMVAKPETVAPDFDFDSVDAGPEEDVAPVVEERQARPEPATRLVEPEVVQFRTDEEPMRTVPGGRSIQAERPIEASTPPRPAAAPTPAAAPREMDNRDTFSPAQSQAADRPAEPVAESSSPLMSPQTDSAVAAAFGRLANTILSRDPKTLEDLVKEMLRPMLKEWLDDNLPVLVERLVREEIERVSRGRR</sequence>
<feature type="region of interest" description="Disordered" evidence="1">
    <location>
        <begin position="21"/>
        <end position="79"/>
    </location>
</feature>
<dbReference type="InterPro" id="IPR019632">
    <property type="entry name" value="DUF2497"/>
</dbReference>
<dbReference type="EMBL" id="SMAK01000002">
    <property type="protein sequence ID" value="TCT12419.1"/>
    <property type="molecule type" value="Genomic_DNA"/>
</dbReference>
<feature type="compositionally biased region" description="Polar residues" evidence="1">
    <location>
        <begin position="206"/>
        <end position="217"/>
    </location>
</feature>
<feature type="region of interest" description="Disordered" evidence="1">
    <location>
        <begin position="102"/>
        <end position="217"/>
    </location>
</feature>
<gene>
    <name evidence="2" type="ORF">EDC22_102102</name>
</gene>
<comment type="caution">
    <text evidence="2">The sequence shown here is derived from an EMBL/GenBank/DDBJ whole genome shotgun (WGS) entry which is preliminary data.</text>
</comment>
<evidence type="ECO:0000256" key="1">
    <source>
        <dbReference type="SAM" id="MobiDB-lite"/>
    </source>
</evidence>
<evidence type="ECO:0008006" key="4">
    <source>
        <dbReference type="Google" id="ProtNLM"/>
    </source>
</evidence>
<accession>A0A4R3MF16</accession>
<dbReference type="AlphaFoldDB" id="A0A4R3MF16"/>
<evidence type="ECO:0000313" key="2">
    <source>
        <dbReference type="EMBL" id="TCT12419.1"/>
    </source>
</evidence>
<dbReference type="OrthoDB" id="7189469at2"/>
<proteinExistence type="predicted"/>
<organism evidence="2 3">
    <name type="scientific">Tepidamorphus gemmatus</name>
    <dbReference type="NCBI Taxonomy" id="747076"/>
    <lineage>
        <taxon>Bacteria</taxon>
        <taxon>Pseudomonadati</taxon>
        <taxon>Pseudomonadota</taxon>
        <taxon>Alphaproteobacteria</taxon>
        <taxon>Hyphomicrobiales</taxon>
        <taxon>Tepidamorphaceae</taxon>
        <taxon>Tepidamorphus</taxon>
    </lineage>
</organism>
<keyword evidence="3" id="KW-1185">Reference proteome</keyword>
<dbReference type="Pfam" id="PF10691">
    <property type="entry name" value="DUF2497"/>
    <property type="match status" value="1"/>
</dbReference>
<protein>
    <recommendedName>
        <fullName evidence="4">Cell pole-organizing protein PopZ</fullName>
    </recommendedName>
</protein>